<dbReference type="Proteomes" id="UP000485058">
    <property type="component" value="Unassembled WGS sequence"/>
</dbReference>
<accession>A0A6A0AFD8</accession>
<gene>
    <name evidence="2" type="ORF">HaLaN_30686</name>
</gene>
<feature type="non-terminal residue" evidence="2">
    <location>
        <position position="46"/>
    </location>
</feature>
<keyword evidence="3" id="KW-1185">Reference proteome</keyword>
<reference evidence="2 3" key="1">
    <citation type="submission" date="2020-02" db="EMBL/GenBank/DDBJ databases">
        <title>Draft genome sequence of Haematococcus lacustris strain NIES-144.</title>
        <authorList>
            <person name="Morimoto D."/>
            <person name="Nakagawa S."/>
            <person name="Yoshida T."/>
            <person name="Sawayama S."/>
        </authorList>
    </citation>
    <scope>NUCLEOTIDE SEQUENCE [LARGE SCALE GENOMIC DNA]</scope>
    <source>
        <strain evidence="2 3">NIES-144</strain>
    </source>
</reference>
<dbReference type="EMBL" id="BLLF01005771">
    <property type="protein sequence ID" value="GFH31610.1"/>
    <property type="molecule type" value="Genomic_DNA"/>
</dbReference>
<feature type="compositionally biased region" description="Polar residues" evidence="1">
    <location>
        <begin position="1"/>
        <end position="19"/>
    </location>
</feature>
<protein>
    <submittedName>
        <fullName evidence="2">Uncharacterized protein</fullName>
    </submittedName>
</protein>
<evidence type="ECO:0000313" key="2">
    <source>
        <dbReference type="EMBL" id="GFH31610.1"/>
    </source>
</evidence>
<comment type="caution">
    <text evidence="2">The sequence shown here is derived from an EMBL/GenBank/DDBJ whole genome shotgun (WGS) entry which is preliminary data.</text>
</comment>
<proteinExistence type="predicted"/>
<evidence type="ECO:0000256" key="1">
    <source>
        <dbReference type="SAM" id="MobiDB-lite"/>
    </source>
</evidence>
<feature type="region of interest" description="Disordered" evidence="1">
    <location>
        <begin position="1"/>
        <end position="29"/>
    </location>
</feature>
<feature type="non-terminal residue" evidence="2">
    <location>
        <position position="1"/>
    </location>
</feature>
<sequence>MPCNHPSAQDGSWPRNTAANAKGLPEPSASKGIAALVRTMNSVCAG</sequence>
<dbReference type="AlphaFoldDB" id="A0A6A0AFD8"/>
<organism evidence="2 3">
    <name type="scientific">Haematococcus lacustris</name>
    <name type="common">Green alga</name>
    <name type="synonym">Haematococcus pluvialis</name>
    <dbReference type="NCBI Taxonomy" id="44745"/>
    <lineage>
        <taxon>Eukaryota</taxon>
        <taxon>Viridiplantae</taxon>
        <taxon>Chlorophyta</taxon>
        <taxon>core chlorophytes</taxon>
        <taxon>Chlorophyceae</taxon>
        <taxon>CS clade</taxon>
        <taxon>Chlamydomonadales</taxon>
        <taxon>Haematococcaceae</taxon>
        <taxon>Haematococcus</taxon>
    </lineage>
</organism>
<evidence type="ECO:0000313" key="3">
    <source>
        <dbReference type="Proteomes" id="UP000485058"/>
    </source>
</evidence>
<name>A0A6A0AFD8_HAELA</name>